<sequence>MEILIIEDEKPNADRLTRLILGILPQANIVAVLDSVADSVSYLKDKPVLDVIMMDIHLSDGISFEIFENVKVDIPIIFTTAYDSYAINAFKQNSIDYLLKPIEAEELEVSFSKLQYVSEVTSAQSIEKLLNDYRPKQYRSRFLIPFRDGFKTLLVSDIILFYSVSRVTYARLGSGIEHIVPKTLDELEQELDPKIYFRANRQFIIHIDWIDKVHNYFNSKLKVVIKKFPETEILISREKAPIFKNWLGY</sequence>
<dbReference type="SUPFAM" id="SSF52172">
    <property type="entry name" value="CheY-like"/>
    <property type="match status" value="1"/>
</dbReference>
<evidence type="ECO:0000256" key="1">
    <source>
        <dbReference type="PROSITE-ProRule" id="PRU00169"/>
    </source>
</evidence>
<dbReference type="OrthoDB" id="2168082at2"/>
<dbReference type="Proteomes" id="UP000199036">
    <property type="component" value="Unassembled WGS sequence"/>
</dbReference>
<dbReference type="SMART" id="SM00850">
    <property type="entry name" value="LytTR"/>
    <property type="match status" value="1"/>
</dbReference>
<feature type="domain" description="Response regulatory" evidence="2">
    <location>
        <begin position="2"/>
        <end position="115"/>
    </location>
</feature>
<dbReference type="InterPro" id="IPR011006">
    <property type="entry name" value="CheY-like_superfamily"/>
</dbReference>
<dbReference type="PROSITE" id="PS50110">
    <property type="entry name" value="RESPONSE_REGULATORY"/>
    <property type="match status" value="1"/>
</dbReference>
<feature type="modified residue" description="4-aspartylphosphate" evidence="1">
    <location>
        <position position="55"/>
    </location>
</feature>
<dbReference type="PROSITE" id="PS50930">
    <property type="entry name" value="HTH_LYTTR"/>
    <property type="match status" value="1"/>
</dbReference>
<dbReference type="Pfam" id="PF00072">
    <property type="entry name" value="Response_reg"/>
    <property type="match status" value="1"/>
</dbReference>
<dbReference type="STRING" id="913024.SAMN05421741_12329"/>
<dbReference type="GO" id="GO:0000156">
    <property type="term" value="F:phosphorelay response regulator activity"/>
    <property type="evidence" value="ECO:0007669"/>
    <property type="project" value="InterPro"/>
</dbReference>
<dbReference type="RefSeq" id="WP_091525425.1">
    <property type="nucleotide sequence ID" value="NZ_FOVI01000023.1"/>
</dbReference>
<dbReference type="Gene3D" id="2.40.50.1020">
    <property type="entry name" value="LytTr DNA-binding domain"/>
    <property type="match status" value="1"/>
</dbReference>
<keyword evidence="5" id="KW-1185">Reference proteome</keyword>
<dbReference type="GO" id="GO:0003677">
    <property type="term" value="F:DNA binding"/>
    <property type="evidence" value="ECO:0007669"/>
    <property type="project" value="UniProtKB-KW"/>
</dbReference>
<dbReference type="PANTHER" id="PTHR37299:SF1">
    <property type="entry name" value="STAGE 0 SPORULATION PROTEIN A HOMOLOG"/>
    <property type="match status" value="1"/>
</dbReference>
<dbReference type="InterPro" id="IPR001789">
    <property type="entry name" value="Sig_transdc_resp-reg_receiver"/>
</dbReference>
<dbReference type="EMBL" id="FOVI01000023">
    <property type="protein sequence ID" value="SFO16268.1"/>
    <property type="molecule type" value="Genomic_DNA"/>
</dbReference>
<dbReference type="InterPro" id="IPR007492">
    <property type="entry name" value="LytTR_DNA-bd_dom"/>
</dbReference>
<organism evidence="4 5">
    <name type="scientific">Paenimyroides ummariense</name>
    <dbReference type="NCBI Taxonomy" id="913024"/>
    <lineage>
        <taxon>Bacteria</taxon>
        <taxon>Pseudomonadati</taxon>
        <taxon>Bacteroidota</taxon>
        <taxon>Flavobacteriia</taxon>
        <taxon>Flavobacteriales</taxon>
        <taxon>Flavobacteriaceae</taxon>
        <taxon>Paenimyroides</taxon>
    </lineage>
</organism>
<gene>
    <name evidence="4" type="ORF">SAMN05421741_12329</name>
</gene>
<dbReference type="SMART" id="SM00448">
    <property type="entry name" value="REC"/>
    <property type="match status" value="1"/>
</dbReference>
<keyword evidence="1" id="KW-0597">Phosphoprotein</keyword>
<proteinExistence type="predicted"/>
<name>A0A1I5EXK5_9FLAO</name>
<evidence type="ECO:0000313" key="4">
    <source>
        <dbReference type="EMBL" id="SFO16268.1"/>
    </source>
</evidence>
<dbReference type="InterPro" id="IPR046947">
    <property type="entry name" value="LytR-like"/>
</dbReference>
<dbReference type="Pfam" id="PF04397">
    <property type="entry name" value="LytTR"/>
    <property type="match status" value="1"/>
</dbReference>
<dbReference type="Gene3D" id="3.40.50.2300">
    <property type="match status" value="1"/>
</dbReference>
<feature type="domain" description="HTH LytTR-type" evidence="3">
    <location>
        <begin position="144"/>
        <end position="249"/>
    </location>
</feature>
<evidence type="ECO:0000313" key="5">
    <source>
        <dbReference type="Proteomes" id="UP000199036"/>
    </source>
</evidence>
<protein>
    <submittedName>
        <fullName evidence="4">DNA-binding response regulator, LytR/AlgR family</fullName>
    </submittedName>
</protein>
<reference evidence="5" key="1">
    <citation type="submission" date="2016-10" db="EMBL/GenBank/DDBJ databases">
        <authorList>
            <person name="Varghese N."/>
            <person name="Submissions S."/>
        </authorList>
    </citation>
    <scope>NUCLEOTIDE SEQUENCE [LARGE SCALE GENOMIC DNA]</scope>
    <source>
        <strain evidence="5">DS-12</strain>
    </source>
</reference>
<accession>A0A1I5EXK5</accession>
<dbReference type="AlphaFoldDB" id="A0A1I5EXK5"/>
<evidence type="ECO:0000259" key="3">
    <source>
        <dbReference type="PROSITE" id="PS50930"/>
    </source>
</evidence>
<keyword evidence="4" id="KW-0238">DNA-binding</keyword>
<evidence type="ECO:0000259" key="2">
    <source>
        <dbReference type="PROSITE" id="PS50110"/>
    </source>
</evidence>
<dbReference type="PANTHER" id="PTHR37299">
    <property type="entry name" value="TRANSCRIPTIONAL REGULATOR-RELATED"/>
    <property type="match status" value="1"/>
</dbReference>